<keyword evidence="2" id="KW-1185">Reference proteome</keyword>
<accession>A0ABQ9ZDG4</accession>
<gene>
    <name evidence="1" type="ORF">OUZ56_020070</name>
</gene>
<evidence type="ECO:0000313" key="2">
    <source>
        <dbReference type="Proteomes" id="UP001234178"/>
    </source>
</evidence>
<dbReference type="EMBL" id="JAOYFB010000003">
    <property type="protein sequence ID" value="KAK4010951.1"/>
    <property type="molecule type" value="Genomic_DNA"/>
</dbReference>
<protein>
    <submittedName>
        <fullName evidence="1">Uncharacterized protein</fullName>
    </submittedName>
</protein>
<evidence type="ECO:0000313" key="1">
    <source>
        <dbReference type="EMBL" id="KAK4010951.1"/>
    </source>
</evidence>
<sequence length="60" mass="6937">MGWEGWEKDTIKRGRTRCFLPRTIRELVSQFKRSGSHLAADWFLPIVLFPEPTSVVTADC</sequence>
<dbReference type="Proteomes" id="UP001234178">
    <property type="component" value="Unassembled WGS sequence"/>
</dbReference>
<organism evidence="1 2">
    <name type="scientific">Daphnia magna</name>
    <dbReference type="NCBI Taxonomy" id="35525"/>
    <lineage>
        <taxon>Eukaryota</taxon>
        <taxon>Metazoa</taxon>
        <taxon>Ecdysozoa</taxon>
        <taxon>Arthropoda</taxon>
        <taxon>Crustacea</taxon>
        <taxon>Branchiopoda</taxon>
        <taxon>Diplostraca</taxon>
        <taxon>Cladocera</taxon>
        <taxon>Anomopoda</taxon>
        <taxon>Daphniidae</taxon>
        <taxon>Daphnia</taxon>
    </lineage>
</organism>
<proteinExistence type="predicted"/>
<comment type="caution">
    <text evidence="1">The sequence shown here is derived from an EMBL/GenBank/DDBJ whole genome shotgun (WGS) entry which is preliminary data.</text>
</comment>
<name>A0ABQ9ZDG4_9CRUS</name>
<reference evidence="1 2" key="1">
    <citation type="journal article" date="2023" name="Nucleic Acids Res.">
        <title>The hologenome of Daphnia magna reveals possible DNA methylation and microbiome-mediated evolution of the host genome.</title>
        <authorList>
            <person name="Chaturvedi A."/>
            <person name="Li X."/>
            <person name="Dhandapani V."/>
            <person name="Marshall H."/>
            <person name="Kissane S."/>
            <person name="Cuenca-Cambronero M."/>
            <person name="Asole G."/>
            <person name="Calvet F."/>
            <person name="Ruiz-Romero M."/>
            <person name="Marangio P."/>
            <person name="Guigo R."/>
            <person name="Rago D."/>
            <person name="Mirbahai L."/>
            <person name="Eastwood N."/>
            <person name="Colbourne J.K."/>
            <person name="Zhou J."/>
            <person name="Mallon E."/>
            <person name="Orsini L."/>
        </authorList>
    </citation>
    <scope>NUCLEOTIDE SEQUENCE [LARGE SCALE GENOMIC DNA]</scope>
    <source>
        <strain evidence="1">LRV0_1</strain>
    </source>
</reference>